<dbReference type="PANTHER" id="PTHR22916">
    <property type="entry name" value="GLYCOSYLTRANSFERASE"/>
    <property type="match status" value="1"/>
</dbReference>
<reference evidence="2 3" key="1">
    <citation type="submission" date="2006-11" db="EMBL/GenBank/DDBJ databases">
        <authorList>
            <person name="Giovannoni S."/>
            <person name="Vergin K."/>
            <person name="Ferriera S."/>
            <person name="Johnson J."/>
            <person name="Kravitz S."/>
            <person name="Beeson K."/>
            <person name="Sutton G."/>
            <person name="Rogers Y.-H."/>
            <person name="Friedman R."/>
            <person name="Frazier M."/>
            <person name="Venter J.C."/>
        </authorList>
    </citation>
    <scope>NUCLEOTIDE SEQUENCE [LARGE SCALE GENOMIC DNA]</scope>
    <source>
        <strain evidence="2 3">HTCC2181</strain>
    </source>
</reference>
<evidence type="ECO:0000259" key="1">
    <source>
        <dbReference type="Pfam" id="PF00535"/>
    </source>
</evidence>
<dbReference type="AlphaFoldDB" id="A0P7A1"/>
<proteinExistence type="predicted"/>
<name>A0P7A1_9PROT</name>
<dbReference type="GO" id="GO:0016758">
    <property type="term" value="F:hexosyltransferase activity"/>
    <property type="evidence" value="ECO:0007669"/>
    <property type="project" value="UniProtKB-ARBA"/>
</dbReference>
<dbReference type="Gene3D" id="3.90.550.10">
    <property type="entry name" value="Spore Coat Polysaccharide Biosynthesis Protein SpsA, Chain A"/>
    <property type="match status" value="1"/>
</dbReference>
<dbReference type="InterPro" id="IPR029044">
    <property type="entry name" value="Nucleotide-diphossugar_trans"/>
</dbReference>
<evidence type="ECO:0000313" key="3">
    <source>
        <dbReference type="Proteomes" id="UP000054262"/>
    </source>
</evidence>
<dbReference type="Proteomes" id="UP000054262">
    <property type="component" value="Unassembled WGS sequence"/>
</dbReference>
<dbReference type="PANTHER" id="PTHR22916:SF67">
    <property type="entry name" value="COLANIC ACID BIOSYNTHESIS GLYCOSYL TRANSFERASE WCAE-RELATED"/>
    <property type="match status" value="1"/>
</dbReference>
<gene>
    <name evidence="2" type="ORF">MB2181_05020</name>
</gene>
<evidence type="ECO:0000313" key="2">
    <source>
        <dbReference type="EMBL" id="EAV47411.1"/>
    </source>
</evidence>
<organism evidence="2 3">
    <name type="scientific">Methylophilales bacterium HTCC2181</name>
    <dbReference type="NCBI Taxonomy" id="383631"/>
    <lineage>
        <taxon>Bacteria</taxon>
        <taxon>Pseudomonadati</taxon>
        <taxon>Pseudomonadota</taxon>
        <taxon>Betaproteobacteria</taxon>
        <taxon>Nitrosomonadales</taxon>
        <taxon>OM43 clade</taxon>
    </lineage>
</organism>
<dbReference type="Pfam" id="PF00535">
    <property type="entry name" value="Glycos_transf_2"/>
    <property type="match status" value="1"/>
</dbReference>
<dbReference type="OrthoDB" id="9811884at2"/>
<dbReference type="CDD" id="cd06433">
    <property type="entry name" value="GT_2_WfgS_like"/>
    <property type="match status" value="1"/>
</dbReference>
<dbReference type="InterPro" id="IPR001173">
    <property type="entry name" value="Glyco_trans_2-like"/>
</dbReference>
<dbReference type="EMBL" id="AAUX01000001">
    <property type="protein sequence ID" value="EAV47411.1"/>
    <property type="molecule type" value="Genomic_DNA"/>
</dbReference>
<sequence length="241" mass="27328">MKISIITATLNSAKTIQRLIDSLRSQSFKDFEWIVVDGESKDNTLEILHKITDLNLRISTRSDFGVYDAINRGIRLSKCDYYIVIGSDDWFEVDAIGKFEKEIDGHSSVITAPFVCNRKIMRLSKLPFCIAGYRTSIFGHSVSSLFMKNIHKTYGYYSNKYQIAADYDFMLKLIIGNESIKTCKFVAGEFSLGGLSGNDFFGTKTEVLRIHRSHGLSTLPLFSVFIAQLCIKGLRLLLKKF</sequence>
<keyword evidence="3" id="KW-1185">Reference proteome</keyword>
<protein>
    <submittedName>
        <fullName evidence="2">Putative glycosly transferase</fullName>
    </submittedName>
</protein>
<comment type="caution">
    <text evidence="2">The sequence shown here is derived from an EMBL/GenBank/DDBJ whole genome shotgun (WGS) entry which is preliminary data.</text>
</comment>
<keyword evidence="2" id="KW-0808">Transferase</keyword>
<accession>A0P7A1</accession>
<feature type="domain" description="Glycosyltransferase 2-like" evidence="1">
    <location>
        <begin position="4"/>
        <end position="119"/>
    </location>
</feature>
<dbReference type="SUPFAM" id="SSF53448">
    <property type="entry name" value="Nucleotide-diphospho-sugar transferases"/>
    <property type="match status" value="1"/>
</dbReference>